<dbReference type="EMBL" id="LN902848">
    <property type="protein sequence ID" value="CUT99807.1"/>
    <property type="molecule type" value="Genomic_DNA"/>
</dbReference>
<accession>A0A0S4MM04</accession>
<dbReference type="AlphaFoldDB" id="A0A0S4MM04"/>
<keyword evidence="2" id="KW-1185">Reference proteome</keyword>
<sequence length="164" mass="17486">MPKPAKDQRSPMRTARRLLASSASSASGTIVNLRLIPSCAHGIKALKVPYMEFDSHGATSLKDSTSTAEMYSRRGGNLCRITDFGLCQSVDLPGIRTPMSKCAAVLHAAFPAIIEVVPNFVEGVSSTHQCTEANAVILASREDVNVICHALFEAAATPKTNLDD</sequence>
<organism evidence="1 2">
    <name type="scientific">Echinococcus multilocularis</name>
    <name type="common">Fox tapeworm</name>
    <dbReference type="NCBI Taxonomy" id="6211"/>
    <lineage>
        <taxon>Eukaryota</taxon>
        <taxon>Metazoa</taxon>
        <taxon>Spiralia</taxon>
        <taxon>Lophotrochozoa</taxon>
        <taxon>Platyhelminthes</taxon>
        <taxon>Cestoda</taxon>
        <taxon>Eucestoda</taxon>
        <taxon>Cyclophyllidea</taxon>
        <taxon>Taeniidae</taxon>
        <taxon>Echinococcus</taxon>
    </lineage>
</organism>
<protein>
    <submittedName>
        <fullName evidence="1">RNA directed DNA polymerase (Reverse transcriptase)</fullName>
    </submittedName>
</protein>
<proteinExistence type="predicted"/>
<name>A0A0S4MM04_ECHMU</name>
<reference evidence="1" key="2">
    <citation type="submission" date="2015-11" db="EMBL/GenBank/DDBJ databases">
        <authorList>
            <person name="Zhang Y."/>
            <person name="Guo Z."/>
        </authorList>
    </citation>
    <scope>NUCLEOTIDE SEQUENCE</scope>
</reference>
<dbReference type="GO" id="GO:0003964">
    <property type="term" value="F:RNA-directed DNA polymerase activity"/>
    <property type="evidence" value="ECO:0007669"/>
    <property type="project" value="UniProtKB-KW"/>
</dbReference>
<keyword evidence="1" id="KW-0548">Nucleotidyltransferase</keyword>
<keyword evidence="1" id="KW-0808">Transferase</keyword>
<evidence type="ECO:0000313" key="2">
    <source>
        <dbReference type="Proteomes" id="UP000017246"/>
    </source>
</evidence>
<keyword evidence="1" id="KW-0695">RNA-directed DNA polymerase</keyword>
<reference evidence="1" key="1">
    <citation type="journal article" date="2013" name="Nature">
        <title>The genomes of four tapeworm species reveal adaptations to parasitism.</title>
        <authorList>
            <person name="Tsai I.J."/>
            <person name="Zarowiecki M."/>
            <person name="Holroyd N."/>
            <person name="Garciarrubio A."/>
            <person name="Sanchez-Flores A."/>
            <person name="Brooks K.L."/>
            <person name="Tracey A."/>
            <person name="Bobes R.J."/>
            <person name="Fragoso G."/>
            <person name="Sciutto E."/>
            <person name="Aslett M."/>
            <person name="Beasley H."/>
            <person name="Bennett H.M."/>
            <person name="Cai J."/>
            <person name="Camicia F."/>
            <person name="Clark R."/>
            <person name="Cucher M."/>
            <person name="De Silva N."/>
            <person name="Day T.A."/>
            <person name="Deplazes P."/>
            <person name="Estrada K."/>
            <person name="Fernandez C."/>
            <person name="Holland P.W."/>
            <person name="Hou J."/>
            <person name="Hu S."/>
            <person name="Huckvale T."/>
            <person name="Hung S.S."/>
            <person name="Kamenetzky L."/>
            <person name="Keane J.A."/>
            <person name="Kiss F."/>
            <person name="Koziol U."/>
            <person name="Lambert O."/>
            <person name="Liu K."/>
            <person name="Luo X."/>
            <person name="Luo Y."/>
            <person name="Macchiaroli N."/>
            <person name="Nichol S."/>
            <person name="Paps J."/>
            <person name="Parkinson J."/>
            <person name="Pouchkina-Stantcheva N."/>
            <person name="Riddiford N."/>
            <person name="Rosenzvit M."/>
            <person name="Salinas G."/>
            <person name="Wasmuth J.D."/>
            <person name="Zamanian M."/>
            <person name="Zheng Y."/>
            <person name="Cai X."/>
            <person name="Soberon X."/>
            <person name="Olson P.D."/>
            <person name="Laclette J.P."/>
            <person name="Brehm K."/>
            <person name="Berriman M."/>
            <person name="Garciarrubio A."/>
            <person name="Bobes R.J."/>
            <person name="Fragoso G."/>
            <person name="Sanchez-Flores A."/>
            <person name="Estrada K."/>
            <person name="Cevallos M.A."/>
            <person name="Morett E."/>
            <person name="Gonzalez V."/>
            <person name="Portillo T."/>
            <person name="Ochoa-Leyva A."/>
            <person name="Jose M.V."/>
            <person name="Sciutto E."/>
            <person name="Landa A."/>
            <person name="Jimenez L."/>
            <person name="Valdes V."/>
            <person name="Carrero J.C."/>
            <person name="Larralde C."/>
            <person name="Morales-Montor J."/>
            <person name="Limon-Lason J."/>
            <person name="Soberon X."/>
            <person name="Laclette J.P."/>
        </authorList>
    </citation>
    <scope>NUCLEOTIDE SEQUENCE [LARGE SCALE GENOMIC DNA]</scope>
</reference>
<evidence type="ECO:0000313" key="1">
    <source>
        <dbReference type="EMBL" id="CUT99807.1"/>
    </source>
</evidence>
<dbReference type="Proteomes" id="UP000017246">
    <property type="component" value="Unassembled WGS sequence"/>
</dbReference>